<organism evidence="1 2">
    <name type="scientific">Porites evermanni</name>
    <dbReference type="NCBI Taxonomy" id="104178"/>
    <lineage>
        <taxon>Eukaryota</taxon>
        <taxon>Metazoa</taxon>
        <taxon>Cnidaria</taxon>
        <taxon>Anthozoa</taxon>
        <taxon>Hexacorallia</taxon>
        <taxon>Scleractinia</taxon>
        <taxon>Fungiina</taxon>
        <taxon>Poritidae</taxon>
        <taxon>Porites</taxon>
    </lineage>
</organism>
<dbReference type="EMBL" id="CALNXI010000829">
    <property type="protein sequence ID" value="CAH3141989.1"/>
    <property type="molecule type" value="Genomic_DNA"/>
</dbReference>
<sequence length="147" mass="17235">MRKMMTMNGALHPKGDEDRLYGPRLKNATEELLIAAKTVGVIGTEETVRKMEFRKWLRKWKDKAMHGQFLRDMPETTDAEQTWSWLISSDLKVEMEAFICAAQEQALRTNNVKHDSDRTAESPLRRMCSERECFSWLRRNIKDDIIS</sequence>
<accession>A0ABN8PEB4</accession>
<gene>
    <name evidence="1" type="ORF">PEVE_00042362</name>
</gene>
<comment type="caution">
    <text evidence="1">The sequence shown here is derived from an EMBL/GenBank/DDBJ whole genome shotgun (WGS) entry which is preliminary data.</text>
</comment>
<protein>
    <submittedName>
        <fullName evidence="1">Uncharacterized protein</fullName>
    </submittedName>
</protein>
<dbReference type="Proteomes" id="UP001159427">
    <property type="component" value="Unassembled WGS sequence"/>
</dbReference>
<keyword evidence="2" id="KW-1185">Reference proteome</keyword>
<dbReference type="PANTHER" id="PTHR35450:SF2">
    <property type="entry name" value="REVERSE TRANSCRIPTASE DOMAIN-CONTAINING PROTEIN"/>
    <property type="match status" value="1"/>
</dbReference>
<name>A0ABN8PEB4_9CNID</name>
<dbReference type="PANTHER" id="PTHR35450">
    <property type="entry name" value="REVERSE TRANSCRIPTASE DOMAIN-CONTAINING PROTEIN"/>
    <property type="match status" value="1"/>
</dbReference>
<evidence type="ECO:0000313" key="1">
    <source>
        <dbReference type="EMBL" id="CAH3141989.1"/>
    </source>
</evidence>
<proteinExistence type="predicted"/>
<evidence type="ECO:0000313" key="2">
    <source>
        <dbReference type="Proteomes" id="UP001159427"/>
    </source>
</evidence>
<reference evidence="1 2" key="1">
    <citation type="submission" date="2022-05" db="EMBL/GenBank/DDBJ databases">
        <authorList>
            <consortium name="Genoscope - CEA"/>
            <person name="William W."/>
        </authorList>
    </citation>
    <scope>NUCLEOTIDE SEQUENCE [LARGE SCALE GENOMIC DNA]</scope>
</reference>